<gene>
    <name evidence="1" type="ORF">DXT89_08455</name>
</gene>
<sequence length="88" mass="10106">MVGFRYIQDVEEWLKPLDYIAFWEAVTPYGFVLLDRDHYDGLIAGGKVDAALVLHGLKILAKMEFRTAFGLKHRIIEPTVAQYLKSVH</sequence>
<dbReference type="RefSeq" id="WP_060718599.1">
    <property type="nucleotide sequence ID" value="NZ_JABFNP010000001.1"/>
</dbReference>
<evidence type="ECO:0000313" key="1">
    <source>
        <dbReference type="EMBL" id="KAA3529725.1"/>
    </source>
</evidence>
<organism evidence="1 2">
    <name type="scientific">Agrobacterium vitis</name>
    <name type="common">Rhizobium vitis</name>
    <dbReference type="NCBI Taxonomy" id="373"/>
    <lineage>
        <taxon>Bacteria</taxon>
        <taxon>Pseudomonadati</taxon>
        <taxon>Pseudomonadota</taxon>
        <taxon>Alphaproteobacteria</taxon>
        <taxon>Hyphomicrobiales</taxon>
        <taxon>Rhizobiaceae</taxon>
        <taxon>Rhizobium/Agrobacterium group</taxon>
        <taxon>Agrobacterium</taxon>
    </lineage>
</organism>
<dbReference type="Proteomes" id="UP000436911">
    <property type="component" value="Unassembled WGS sequence"/>
</dbReference>
<dbReference type="OrthoDB" id="8450254at2"/>
<dbReference type="GeneID" id="60683837"/>
<dbReference type="AlphaFoldDB" id="A0A368NS26"/>
<name>A0A368NS26_AGRVI</name>
<comment type="caution">
    <text evidence="1">The sequence shown here is derived from an EMBL/GenBank/DDBJ whole genome shotgun (WGS) entry which is preliminary data.</text>
</comment>
<accession>A0A368NS26</accession>
<proteinExistence type="predicted"/>
<reference evidence="1 2" key="1">
    <citation type="submission" date="2018-08" db="EMBL/GenBank/DDBJ databases">
        <title>Genome sequencing of Agrobacterium vitis strain ICMP 10754.</title>
        <authorList>
            <person name="Visnovsky S.B."/>
            <person name="Pitman A.R."/>
        </authorList>
    </citation>
    <scope>NUCLEOTIDE SEQUENCE [LARGE SCALE GENOMIC DNA]</scope>
    <source>
        <strain evidence="1 2">ICMP 10754</strain>
    </source>
</reference>
<dbReference type="EMBL" id="QUSG01000003">
    <property type="protein sequence ID" value="KAA3529725.1"/>
    <property type="molecule type" value="Genomic_DNA"/>
</dbReference>
<protein>
    <submittedName>
        <fullName evidence="1">Uncharacterized protein</fullName>
    </submittedName>
</protein>
<evidence type="ECO:0000313" key="2">
    <source>
        <dbReference type="Proteomes" id="UP000436911"/>
    </source>
</evidence>